<gene>
    <name evidence="5" type="ORF">UFOPK3342_00608</name>
</gene>
<dbReference type="PANTHER" id="PTHR42812">
    <property type="entry name" value="BETA-XYLOSIDASE"/>
    <property type="match status" value="1"/>
</dbReference>
<dbReference type="EMBL" id="CAFBLH010000014">
    <property type="protein sequence ID" value="CAB4864255.1"/>
    <property type="molecule type" value="Genomic_DNA"/>
</dbReference>
<evidence type="ECO:0000256" key="3">
    <source>
        <dbReference type="ARBA" id="ARBA00023295"/>
    </source>
</evidence>
<dbReference type="SUPFAM" id="SSF49899">
    <property type="entry name" value="Concanavalin A-like lectins/glucanases"/>
    <property type="match status" value="1"/>
</dbReference>
<accession>A0A6J7D5F1</accession>
<keyword evidence="2" id="KW-0378">Hydrolase</keyword>
<reference evidence="5" key="1">
    <citation type="submission" date="2020-05" db="EMBL/GenBank/DDBJ databases">
        <authorList>
            <person name="Chiriac C."/>
            <person name="Salcher M."/>
            <person name="Ghai R."/>
            <person name="Kavagutti S V."/>
        </authorList>
    </citation>
    <scope>NUCLEOTIDE SEQUENCE</scope>
</reference>
<evidence type="ECO:0000256" key="2">
    <source>
        <dbReference type="ARBA" id="ARBA00022801"/>
    </source>
</evidence>
<evidence type="ECO:0000259" key="4">
    <source>
        <dbReference type="Pfam" id="PF17851"/>
    </source>
</evidence>
<organism evidence="5">
    <name type="scientific">freshwater metagenome</name>
    <dbReference type="NCBI Taxonomy" id="449393"/>
    <lineage>
        <taxon>unclassified sequences</taxon>
        <taxon>metagenomes</taxon>
        <taxon>ecological metagenomes</taxon>
    </lineage>
</organism>
<dbReference type="SUPFAM" id="SSF75005">
    <property type="entry name" value="Arabinanase/levansucrase/invertase"/>
    <property type="match status" value="1"/>
</dbReference>
<comment type="similarity">
    <text evidence="1">Belongs to the glycosyl hydrolase 43 family.</text>
</comment>
<protein>
    <submittedName>
        <fullName evidence="5">Unannotated protein</fullName>
    </submittedName>
</protein>
<dbReference type="Gene3D" id="2.60.120.200">
    <property type="match status" value="1"/>
</dbReference>
<evidence type="ECO:0000256" key="1">
    <source>
        <dbReference type="ARBA" id="ARBA00009865"/>
    </source>
</evidence>
<dbReference type="GO" id="GO:0004553">
    <property type="term" value="F:hydrolase activity, hydrolyzing O-glycosyl compounds"/>
    <property type="evidence" value="ECO:0007669"/>
    <property type="project" value="InterPro"/>
</dbReference>
<dbReference type="CDD" id="cd18617">
    <property type="entry name" value="GH43_XynB-like"/>
    <property type="match status" value="1"/>
</dbReference>
<proteinExistence type="inferred from homology"/>
<dbReference type="Gene3D" id="2.115.10.20">
    <property type="entry name" value="Glycosyl hydrolase domain, family 43"/>
    <property type="match status" value="1"/>
</dbReference>
<dbReference type="AlphaFoldDB" id="A0A6J7D5F1"/>
<sequence length="512" mass="57555">MSLANNPILPGFYPDPSIIRVEDDFYIVNSSFEYFPAIPIWHSKDLIHWRQIGNAIDRADQGLDLSEVNPSGGVQAASIRHHNGVFYITSTRVKRQWPGSDYHFVITATDINGPWSKCHFVEDAFGIDSSLFFDDKKVYFLANRLKAEPKNETDTEIWMSEIELNAFKLIGEKHILWDGTGGIFPEGPRMYKRNGWYYLLIAEGGTLHHHTTTIARSKSVTGPFISSPRNPILTHKNLAREHPVHNVGHADMVELKDGSWWGVALASRPRGGFYDGGNVKYSFGGYYRNLGRETFIFPVTWPIDDQSPLFAPATSRIEDNYEISGLPDYRQSDVAIGFTDESLAIKWVSIRNEKRTYFNLIAENTLALELQDSFENTFLGVRQTAWSFNCSLTLDLADLKKGDVVGLAAYIKEDAYLSLEISRGESFQVSVQAASGEQATTSISTELSRLYIELTGSDQDYTFKVPELNFSHTLDGREISCDMTDSHTGVMIALIGKSGYRSTVEFANFQLG</sequence>
<dbReference type="InterPro" id="IPR006710">
    <property type="entry name" value="Glyco_hydro_43"/>
</dbReference>
<dbReference type="InterPro" id="IPR041542">
    <property type="entry name" value="GH43_C2"/>
</dbReference>
<dbReference type="InterPro" id="IPR013320">
    <property type="entry name" value="ConA-like_dom_sf"/>
</dbReference>
<name>A0A6J7D5F1_9ZZZZ</name>
<dbReference type="GO" id="GO:0005975">
    <property type="term" value="P:carbohydrate metabolic process"/>
    <property type="evidence" value="ECO:0007669"/>
    <property type="project" value="InterPro"/>
</dbReference>
<dbReference type="PANTHER" id="PTHR42812:SF12">
    <property type="entry name" value="BETA-XYLOSIDASE-RELATED"/>
    <property type="match status" value="1"/>
</dbReference>
<evidence type="ECO:0000313" key="5">
    <source>
        <dbReference type="EMBL" id="CAB4864255.1"/>
    </source>
</evidence>
<keyword evidence="3" id="KW-0326">Glycosidase</keyword>
<dbReference type="Pfam" id="PF04616">
    <property type="entry name" value="Glyco_hydro_43"/>
    <property type="match status" value="1"/>
</dbReference>
<dbReference type="InterPro" id="IPR023296">
    <property type="entry name" value="Glyco_hydro_beta-prop_sf"/>
</dbReference>
<feature type="domain" description="Beta-xylosidase C-terminal Concanavalin A-like" evidence="4">
    <location>
        <begin position="338"/>
        <end position="509"/>
    </location>
</feature>
<dbReference type="Pfam" id="PF17851">
    <property type="entry name" value="GH43_C2"/>
    <property type="match status" value="1"/>
</dbReference>
<dbReference type="InterPro" id="IPR051795">
    <property type="entry name" value="Glycosyl_Hydrlase_43"/>
</dbReference>